<comment type="caution">
    <text evidence="1">The sequence shown here is derived from an EMBL/GenBank/DDBJ whole genome shotgun (WGS) entry which is preliminary data.</text>
</comment>
<evidence type="ECO:0000313" key="1">
    <source>
        <dbReference type="EMBL" id="MCK8482159.1"/>
    </source>
</evidence>
<sequence>MKYTTEIKVNVPLDEFIKKMDSVENMKHWQRGLVSAEHISGDPGELGAKMKLKYKFGNRKMELIETITKRNFPHEFHANYTTKSMHNVQENYFEKTNEGFTKWTSKSEFLPLNLVMRILLFIMPGTFKKQSLKYMQDFKNFAENGTSVANA</sequence>
<evidence type="ECO:0000313" key="2">
    <source>
        <dbReference type="Proteomes" id="UP001203687"/>
    </source>
</evidence>
<name>A0ABT0HCR2_9FLAO</name>
<proteinExistence type="predicted"/>
<protein>
    <submittedName>
        <fullName evidence="1">SRPBCC family protein</fullName>
    </submittedName>
</protein>
<dbReference type="SUPFAM" id="SSF55961">
    <property type="entry name" value="Bet v1-like"/>
    <property type="match status" value="1"/>
</dbReference>
<dbReference type="CDD" id="cd07812">
    <property type="entry name" value="SRPBCC"/>
    <property type="match status" value="1"/>
</dbReference>
<dbReference type="RefSeq" id="WP_248413871.1">
    <property type="nucleotide sequence ID" value="NZ_JALPQF010000021.1"/>
</dbReference>
<reference evidence="1" key="1">
    <citation type="submission" date="2022-04" db="EMBL/GenBank/DDBJ databases">
        <authorList>
            <person name="Ren T."/>
        </authorList>
    </citation>
    <scope>NUCLEOTIDE SEQUENCE</scope>
    <source>
        <strain evidence="1">F63249</strain>
    </source>
</reference>
<keyword evidence="2" id="KW-1185">Reference proteome</keyword>
<dbReference type="Gene3D" id="3.30.530.20">
    <property type="match status" value="1"/>
</dbReference>
<gene>
    <name evidence="1" type="ORF">MUY34_16120</name>
</gene>
<dbReference type="EMBL" id="JALPQF010000021">
    <property type="protein sequence ID" value="MCK8482159.1"/>
    <property type="molecule type" value="Genomic_DNA"/>
</dbReference>
<organism evidence="1 2">
    <name type="scientific">Psychroserpens algicola</name>
    <dbReference type="NCBI Taxonomy" id="1719034"/>
    <lineage>
        <taxon>Bacteria</taxon>
        <taxon>Pseudomonadati</taxon>
        <taxon>Bacteroidota</taxon>
        <taxon>Flavobacteriia</taxon>
        <taxon>Flavobacteriales</taxon>
        <taxon>Flavobacteriaceae</taxon>
        <taxon>Psychroserpens</taxon>
    </lineage>
</organism>
<dbReference type="InterPro" id="IPR023393">
    <property type="entry name" value="START-like_dom_sf"/>
</dbReference>
<dbReference type="Proteomes" id="UP001203687">
    <property type="component" value="Unassembled WGS sequence"/>
</dbReference>
<accession>A0ABT0HCR2</accession>